<name>A0ABR5N6C4_BRECH</name>
<sequence>MQRKVMDVVVVGGGIVGTAILRKLSFYDLTVALVEKQPDVCEGASKANSGIIHTGFDAKPQTVEAECLRLSRELWPDLVSQLKIPYISCGAVMVATSEEEKEIIFSTYVPNAQANGVEVHWMEAEELREMNPAVSDQALGGLVISDEAICDPFWATRANAELAVLNGAEVLLGAGVERIEQEVDHLRLVLDDGREILTRYVVNAAGLWADEIARMIGDDSFTLTPRKGQFLLTEEQVDITQIILPVPTKISKGVLISPVVFGGFLLGPTAEDQEDKWDRSTTSEGLTFVSEGCSKLVPQTRNMSTIRQFAGLRAVCSEGDFVIRPSSQNQRMVHAAGIRSTGVSASPGIAELVVEKLEQAGLMLDPKSDPTLELPELFGEADGSETGEIICLCRSISRGELLGALSRPIRCTTVDGLKRRTGATLGECQGNCCIPKIMDILAEQSAMGPEQPLKGLRHSHVAMRGAK</sequence>
<dbReference type="Gene3D" id="3.50.50.60">
    <property type="entry name" value="FAD/NAD(P)-binding domain"/>
    <property type="match status" value="1"/>
</dbReference>
<dbReference type="InterPro" id="IPR036188">
    <property type="entry name" value="FAD/NAD-bd_sf"/>
</dbReference>
<feature type="domain" description="FAD dependent oxidoreductase" evidence="1">
    <location>
        <begin position="7"/>
        <end position="355"/>
    </location>
</feature>
<evidence type="ECO:0000313" key="4">
    <source>
        <dbReference type="Proteomes" id="UP000051063"/>
    </source>
</evidence>
<dbReference type="Pfam" id="PF04324">
    <property type="entry name" value="Fer2_BFD"/>
    <property type="match status" value="1"/>
</dbReference>
<dbReference type="Proteomes" id="UP000051063">
    <property type="component" value="Unassembled WGS sequence"/>
</dbReference>
<dbReference type="SUPFAM" id="SSF54373">
    <property type="entry name" value="FAD-linked reductases, C-terminal domain"/>
    <property type="match status" value="1"/>
</dbReference>
<dbReference type="PANTHER" id="PTHR42720:SF1">
    <property type="entry name" value="GLYCEROL 3-PHOSPHATE OXIDASE"/>
    <property type="match status" value="1"/>
</dbReference>
<reference evidence="3 4" key="1">
    <citation type="submission" date="2015-09" db="EMBL/GenBank/DDBJ databases">
        <title>Genome sequencing project for genomic taxonomy and phylogenomics of Bacillus-like bacteria.</title>
        <authorList>
            <person name="Liu B."/>
            <person name="Wang J."/>
            <person name="Zhu Y."/>
            <person name="Liu G."/>
            <person name="Chen Q."/>
            <person name="Chen Z."/>
            <person name="Lan J."/>
            <person name="Che J."/>
            <person name="Ge C."/>
            <person name="Shi H."/>
            <person name="Pan Z."/>
            <person name="Liu X."/>
        </authorList>
    </citation>
    <scope>NUCLEOTIDE SEQUENCE [LARGE SCALE GENOMIC DNA]</scope>
    <source>
        <strain evidence="3 4">DSM 8552</strain>
    </source>
</reference>
<feature type="domain" description="BFD-like [2Fe-2S]-binding" evidence="2">
    <location>
        <begin position="389"/>
        <end position="443"/>
    </location>
</feature>
<dbReference type="RefSeq" id="WP_055745243.1">
    <property type="nucleotide sequence ID" value="NZ_LJJB01000010.1"/>
</dbReference>
<dbReference type="Gene3D" id="1.10.10.1100">
    <property type="entry name" value="BFD-like [2Fe-2S]-binding domain"/>
    <property type="match status" value="1"/>
</dbReference>
<dbReference type="InterPro" id="IPR052745">
    <property type="entry name" value="G3P_Oxidase/Oxidoreductase"/>
</dbReference>
<evidence type="ECO:0000259" key="2">
    <source>
        <dbReference type="Pfam" id="PF04324"/>
    </source>
</evidence>
<keyword evidence="4" id="KW-1185">Reference proteome</keyword>
<evidence type="ECO:0000313" key="3">
    <source>
        <dbReference type="EMBL" id="KQL46164.1"/>
    </source>
</evidence>
<dbReference type="InterPro" id="IPR007419">
    <property type="entry name" value="BFD-like_2Fe2S-bd_dom"/>
</dbReference>
<dbReference type="PANTHER" id="PTHR42720">
    <property type="entry name" value="GLYCEROL-3-PHOSPHATE DEHYDROGENASE"/>
    <property type="match status" value="1"/>
</dbReference>
<dbReference type="EMBL" id="LJJB01000010">
    <property type="protein sequence ID" value="KQL46164.1"/>
    <property type="molecule type" value="Genomic_DNA"/>
</dbReference>
<proteinExistence type="predicted"/>
<protein>
    <submittedName>
        <fullName evidence="3">Oxidoreductase</fullName>
    </submittedName>
</protein>
<accession>A0ABR5N6C4</accession>
<dbReference type="Gene3D" id="3.30.9.10">
    <property type="entry name" value="D-Amino Acid Oxidase, subunit A, domain 2"/>
    <property type="match status" value="1"/>
</dbReference>
<dbReference type="Pfam" id="PF01266">
    <property type="entry name" value="DAO"/>
    <property type="match status" value="1"/>
</dbReference>
<organism evidence="3 4">
    <name type="scientific">Brevibacillus choshinensis</name>
    <dbReference type="NCBI Taxonomy" id="54911"/>
    <lineage>
        <taxon>Bacteria</taxon>
        <taxon>Bacillati</taxon>
        <taxon>Bacillota</taxon>
        <taxon>Bacilli</taxon>
        <taxon>Bacillales</taxon>
        <taxon>Paenibacillaceae</taxon>
        <taxon>Brevibacillus</taxon>
    </lineage>
</organism>
<dbReference type="InterPro" id="IPR041854">
    <property type="entry name" value="BFD-like_2Fe2S-bd_dom_sf"/>
</dbReference>
<evidence type="ECO:0000259" key="1">
    <source>
        <dbReference type="Pfam" id="PF01266"/>
    </source>
</evidence>
<gene>
    <name evidence="3" type="ORF">AN963_14405</name>
</gene>
<comment type="caution">
    <text evidence="3">The sequence shown here is derived from an EMBL/GenBank/DDBJ whole genome shotgun (WGS) entry which is preliminary data.</text>
</comment>
<dbReference type="InterPro" id="IPR006076">
    <property type="entry name" value="FAD-dep_OxRdtase"/>
</dbReference>
<dbReference type="CDD" id="cd19946">
    <property type="entry name" value="GlpA-like_Fer2_BFD-like"/>
    <property type="match status" value="1"/>
</dbReference>
<dbReference type="SUPFAM" id="SSF51905">
    <property type="entry name" value="FAD/NAD(P)-binding domain"/>
    <property type="match status" value="1"/>
</dbReference>